<dbReference type="InterPro" id="IPR002780">
    <property type="entry name" value="Hyd_form_HypD"/>
</dbReference>
<dbReference type="PANTHER" id="PTHR30149:SF0">
    <property type="entry name" value="HYDROGENASE MATURATION FACTOR HYPD"/>
    <property type="match status" value="1"/>
</dbReference>
<evidence type="ECO:0000256" key="1">
    <source>
        <dbReference type="ARBA" id="ARBA00007888"/>
    </source>
</evidence>
<dbReference type="InterPro" id="IPR042244">
    <property type="entry name" value="HypD_2_sf"/>
</dbReference>
<dbReference type="Gene3D" id="3.40.50.11750">
    <property type="entry name" value="HypD, alpha/beta domain 1"/>
    <property type="match status" value="2"/>
</dbReference>
<evidence type="ECO:0000256" key="3">
    <source>
        <dbReference type="ARBA" id="ARBA00023004"/>
    </source>
</evidence>
<organism evidence="4 5">
    <name type="scientific">Caldicellulosiruptor changbaiensis</name>
    <dbReference type="NCBI Taxonomy" id="1222016"/>
    <lineage>
        <taxon>Bacteria</taxon>
        <taxon>Bacillati</taxon>
        <taxon>Bacillota</taxon>
        <taxon>Bacillota incertae sedis</taxon>
        <taxon>Caldicellulosiruptorales</taxon>
        <taxon>Caldicellulosiruptoraceae</taxon>
        <taxon>Caldicellulosiruptor</taxon>
    </lineage>
</organism>
<dbReference type="GO" id="GO:0051604">
    <property type="term" value="P:protein maturation"/>
    <property type="evidence" value="ECO:0007669"/>
    <property type="project" value="TreeGrafter"/>
</dbReference>
<dbReference type="AlphaFoldDB" id="A0A3T0D6R3"/>
<keyword evidence="5" id="KW-1185">Reference proteome</keyword>
<dbReference type="InterPro" id="IPR042243">
    <property type="entry name" value="HypD_1"/>
</dbReference>
<sequence>MQTAELIWEIKNNIEKIGRSLKVIEVCGTHTVSIYKNGFHTLFEGYIDFISGPGCPVCVTHEGYIDRLVELSSEWTIYTFGDLLKVPGSSKSLSQARANGGKIKVMYSPVDAVEHLENNEKVIFAAVGFETTAPAFALSLEKVIEKGLKNVKFACELKTIDEPLKSLLQNHIRVDGIILPGHVATVIGVDSFKFVEGFKVASVISGFEGYDILLSLLSITQDILNEDFTVKNEYKRVVKKEGNVIAKGYIEKYFERTSAFFRGLGLIPGGGLKIKDEFREYSIDMSYDNTKQKDSLCRCADVLTGKIKPFECPLFEKVCTPISPKGACMVSQEGSCNAYFRYGKWKGR</sequence>
<dbReference type="EMBL" id="CP034791">
    <property type="protein sequence ID" value="AZT90718.1"/>
    <property type="molecule type" value="Genomic_DNA"/>
</dbReference>
<evidence type="ECO:0000313" key="4">
    <source>
        <dbReference type="EMBL" id="AZT90718.1"/>
    </source>
</evidence>
<evidence type="ECO:0000313" key="5">
    <source>
        <dbReference type="Proteomes" id="UP000282930"/>
    </source>
</evidence>
<gene>
    <name evidence="4" type="primary">hypD</name>
    <name evidence="4" type="ORF">ELD05_08715</name>
</gene>
<accession>A0A3T0D6R3</accession>
<dbReference type="PANTHER" id="PTHR30149">
    <property type="entry name" value="HYDROGENASE PROTEIN ASSEMBLY PROTEIN HYPD"/>
    <property type="match status" value="1"/>
</dbReference>
<proteinExistence type="inferred from homology"/>
<dbReference type="GO" id="GO:0005506">
    <property type="term" value="F:iron ion binding"/>
    <property type="evidence" value="ECO:0007669"/>
    <property type="project" value="TreeGrafter"/>
</dbReference>
<dbReference type="Gene3D" id="6.10.20.100">
    <property type="match status" value="1"/>
</dbReference>
<dbReference type="GO" id="GO:0070025">
    <property type="term" value="F:carbon monoxide binding"/>
    <property type="evidence" value="ECO:0007669"/>
    <property type="project" value="TreeGrafter"/>
</dbReference>
<protein>
    <submittedName>
        <fullName evidence="4">Hydrogenase formation protein HypD</fullName>
    </submittedName>
</protein>
<dbReference type="NCBIfam" id="TIGR00075">
    <property type="entry name" value="hypD"/>
    <property type="match status" value="1"/>
</dbReference>
<dbReference type="Proteomes" id="UP000282930">
    <property type="component" value="Chromosome"/>
</dbReference>
<keyword evidence="3" id="KW-0408">Iron</keyword>
<reference evidence="4 5" key="1">
    <citation type="submission" date="2018-12" db="EMBL/GenBank/DDBJ databases">
        <title>Genome sequence from the cellulolytic species, Caldicellulosiruptor changbaiensis.</title>
        <authorList>
            <person name="Blumer-Schuette S.E."/>
            <person name="Mendoza C."/>
        </authorList>
    </citation>
    <scope>NUCLEOTIDE SEQUENCE [LARGE SCALE GENOMIC DNA]</scope>
    <source>
        <strain evidence="4 5">CBS-Z</strain>
    </source>
</reference>
<dbReference type="GO" id="GO:0051539">
    <property type="term" value="F:4 iron, 4 sulfur cluster binding"/>
    <property type="evidence" value="ECO:0007669"/>
    <property type="project" value="TreeGrafter"/>
</dbReference>
<keyword evidence="2" id="KW-0479">Metal-binding</keyword>
<dbReference type="PIRSF" id="PIRSF005622">
    <property type="entry name" value="Hydrgn_mat_hypD"/>
    <property type="match status" value="1"/>
</dbReference>
<comment type="similarity">
    <text evidence="1">Belongs to the HypD family.</text>
</comment>
<evidence type="ECO:0000256" key="2">
    <source>
        <dbReference type="ARBA" id="ARBA00022723"/>
    </source>
</evidence>
<dbReference type="KEGG" id="ccha:ELD05_08715"/>
<dbReference type="Pfam" id="PF01924">
    <property type="entry name" value="HypD"/>
    <property type="match status" value="1"/>
</dbReference>
<name>A0A3T0D6R3_9FIRM</name>